<evidence type="ECO:0000256" key="7">
    <source>
        <dbReference type="ARBA" id="ARBA00023306"/>
    </source>
</evidence>
<keyword evidence="6 8" id="KW-0472">Membrane</keyword>
<evidence type="ECO:0000256" key="8">
    <source>
        <dbReference type="SAM" id="Phobius"/>
    </source>
</evidence>
<dbReference type="GO" id="GO:0005886">
    <property type="term" value="C:plasma membrane"/>
    <property type="evidence" value="ECO:0007669"/>
    <property type="project" value="TreeGrafter"/>
</dbReference>
<gene>
    <name evidence="10" type="ORF">CARN7_0528</name>
</gene>
<keyword evidence="5 8" id="KW-1133">Transmembrane helix</keyword>
<dbReference type="PANTHER" id="PTHR38685:SF1">
    <property type="entry name" value="CELL DIVISION PROTEIN ZIPA"/>
    <property type="match status" value="1"/>
</dbReference>
<dbReference type="Gene3D" id="3.30.1400.10">
    <property type="entry name" value="ZipA, C-terminal FtsZ-binding domain"/>
    <property type="match status" value="1"/>
</dbReference>
<dbReference type="GO" id="GO:0032153">
    <property type="term" value="C:cell division site"/>
    <property type="evidence" value="ECO:0007669"/>
    <property type="project" value="TreeGrafter"/>
</dbReference>
<evidence type="ECO:0000256" key="4">
    <source>
        <dbReference type="ARBA" id="ARBA00022692"/>
    </source>
</evidence>
<protein>
    <recommendedName>
        <fullName evidence="9">ZipA C-terminal FtsZ-binding domain-containing protein</fullName>
    </recommendedName>
</protein>
<evidence type="ECO:0000256" key="3">
    <source>
        <dbReference type="ARBA" id="ARBA00022618"/>
    </source>
</evidence>
<evidence type="ECO:0000259" key="9">
    <source>
        <dbReference type="SMART" id="SM00771"/>
    </source>
</evidence>
<feature type="transmembrane region" description="Helical" evidence="8">
    <location>
        <begin position="6"/>
        <end position="22"/>
    </location>
</feature>
<evidence type="ECO:0000256" key="1">
    <source>
        <dbReference type="ARBA" id="ARBA00022475"/>
    </source>
</evidence>
<dbReference type="Pfam" id="PF04354">
    <property type="entry name" value="ZipA_C"/>
    <property type="match status" value="1"/>
</dbReference>
<dbReference type="PANTHER" id="PTHR38685">
    <property type="entry name" value="CELL DIVISION PROTEIN ZIPA"/>
    <property type="match status" value="1"/>
</dbReference>
<dbReference type="EMBL" id="CABR01000050">
    <property type="protein sequence ID" value="CBI09785.1"/>
    <property type="molecule type" value="Genomic_DNA"/>
</dbReference>
<evidence type="ECO:0000256" key="5">
    <source>
        <dbReference type="ARBA" id="ARBA00022989"/>
    </source>
</evidence>
<dbReference type="SUPFAM" id="SSF64383">
    <property type="entry name" value="Cell-division protein ZipA, C-terminal domain"/>
    <property type="match status" value="1"/>
</dbReference>
<sequence>MNTLQISLIVLAVVVVSGLRIYHWRQERKFHKQWMTSFGRPAQSMVVAQDPVEKEAWGEPVLIESPEARLPAVEIPFNPLPTEPCLADEPPPITIVSQEQAPSSLPLTEIDDEDEDLAQTLPLAPLDPLLEYGIAMYTLDPITSTAFTALIESPRDGNPSIRWLGYTAEQDKWVDISPWRNQSFTDVMVVLQLADRQGAMSETFIKALINSLEQLAVRFRGIVRSEELGPALQRAAQLDRFCIDVDVLIGLNIVGNDGQIFNGATINELAHKAGMTLDASGVFYRRDEHGDILYTLCNQEEIPFSLGHMDALRTHGVTLLFEVPRVDNGVAIFTEMAQLGMHMAQTLGGRLVDDNIRPLSPAGIDKIKVQLFNIYQTMETFEVPAGGQRALRLFN</sequence>
<keyword evidence="3" id="KW-0132">Cell division</keyword>
<dbReference type="SMART" id="SM00771">
    <property type="entry name" value="ZipA_C"/>
    <property type="match status" value="1"/>
</dbReference>
<accession>E6QRB3</accession>
<name>E6QRB3_9ZZZZ</name>
<evidence type="ECO:0000256" key="2">
    <source>
        <dbReference type="ARBA" id="ARBA00022519"/>
    </source>
</evidence>
<dbReference type="InterPro" id="IPR036765">
    <property type="entry name" value="ZipA_FtsZ-bd_C_sf"/>
</dbReference>
<dbReference type="InterPro" id="IPR007449">
    <property type="entry name" value="ZipA_FtsZ-bd_C"/>
</dbReference>
<organism evidence="10">
    <name type="scientific">mine drainage metagenome</name>
    <dbReference type="NCBI Taxonomy" id="410659"/>
    <lineage>
        <taxon>unclassified sequences</taxon>
        <taxon>metagenomes</taxon>
        <taxon>ecological metagenomes</taxon>
    </lineage>
</organism>
<proteinExistence type="predicted"/>
<dbReference type="InterPro" id="IPR011919">
    <property type="entry name" value="Cell_div_ZipA"/>
</dbReference>
<dbReference type="AlphaFoldDB" id="E6QRB3"/>
<comment type="caution">
    <text evidence="10">The sequence shown here is derived from an EMBL/GenBank/DDBJ whole genome shotgun (WGS) entry which is preliminary data.</text>
</comment>
<evidence type="ECO:0000313" key="10">
    <source>
        <dbReference type="EMBL" id="CBI09785.1"/>
    </source>
</evidence>
<keyword evidence="7" id="KW-0131">Cell cycle</keyword>
<feature type="domain" description="ZipA C-terminal FtsZ-binding" evidence="9">
    <location>
        <begin position="245"/>
        <end position="371"/>
    </location>
</feature>
<dbReference type="GO" id="GO:0000917">
    <property type="term" value="P:division septum assembly"/>
    <property type="evidence" value="ECO:0007669"/>
    <property type="project" value="TreeGrafter"/>
</dbReference>
<keyword evidence="2" id="KW-0997">Cell inner membrane</keyword>
<evidence type="ECO:0000256" key="6">
    <source>
        <dbReference type="ARBA" id="ARBA00023136"/>
    </source>
</evidence>
<reference evidence="10" key="1">
    <citation type="submission" date="2009-10" db="EMBL/GenBank/DDBJ databases">
        <title>Diversity of trophic interactions inside an arsenic-rich microbial ecosystem.</title>
        <authorList>
            <person name="Bertin P.N."/>
            <person name="Heinrich-Salmeron A."/>
            <person name="Pelletier E."/>
            <person name="Goulhen-Chollet F."/>
            <person name="Arsene-Ploetze F."/>
            <person name="Gallien S."/>
            <person name="Calteau A."/>
            <person name="Vallenet D."/>
            <person name="Casiot C."/>
            <person name="Chane-Woon-Ming B."/>
            <person name="Giloteaux L."/>
            <person name="Barakat M."/>
            <person name="Bonnefoy V."/>
            <person name="Bruneel O."/>
            <person name="Chandler M."/>
            <person name="Cleiss J."/>
            <person name="Duran R."/>
            <person name="Elbaz-Poulichet F."/>
            <person name="Fonknechten N."/>
            <person name="Lauga B."/>
            <person name="Mornico D."/>
            <person name="Ortet P."/>
            <person name="Schaeffer C."/>
            <person name="Siguier P."/>
            <person name="Alexander Thil Smith A."/>
            <person name="Van Dorsselaer A."/>
            <person name="Weissenbach J."/>
            <person name="Medigue C."/>
            <person name="Le Paslier D."/>
        </authorList>
    </citation>
    <scope>NUCLEOTIDE SEQUENCE</scope>
</reference>
<keyword evidence="1" id="KW-1003">Cell membrane</keyword>
<keyword evidence="4 8" id="KW-0812">Transmembrane</keyword>